<comment type="caution">
    <text evidence="3">The sequence shown here is derived from an EMBL/GenBank/DDBJ whole genome shotgun (WGS) entry which is preliminary data.</text>
</comment>
<sequence length="137" mass="14952">MKKLSLLVCLFLVYTLGGCGKKEPAPAPQAQVQAPVEKPAPPPEAAPAPVMEQKPAPVAMPGTFTVQVAAWETKENAEKLAAFYNGKGYEARVEQAEVDSDQWFRVRIGSYDNSAKARDVADEIAEKYKSSTWLVKL</sequence>
<dbReference type="GO" id="GO:0032153">
    <property type="term" value="C:cell division site"/>
    <property type="evidence" value="ECO:0007669"/>
    <property type="project" value="TreeGrafter"/>
</dbReference>
<evidence type="ECO:0000313" key="4">
    <source>
        <dbReference type="Proteomes" id="UP000176992"/>
    </source>
</evidence>
<gene>
    <name evidence="3" type="ORF">A2Z86_12040</name>
</gene>
<evidence type="ECO:0000313" key="3">
    <source>
        <dbReference type="EMBL" id="OGF99824.1"/>
    </source>
</evidence>
<reference evidence="3 4" key="1">
    <citation type="journal article" date="2016" name="Nat. Commun.">
        <title>Thousands of microbial genomes shed light on interconnected biogeochemical processes in an aquifer system.</title>
        <authorList>
            <person name="Anantharaman K."/>
            <person name="Brown C.T."/>
            <person name="Hug L.A."/>
            <person name="Sharon I."/>
            <person name="Castelle C.J."/>
            <person name="Probst A.J."/>
            <person name="Thomas B.C."/>
            <person name="Singh A."/>
            <person name="Wilkins M.J."/>
            <person name="Karaoz U."/>
            <person name="Brodie E.L."/>
            <person name="Williams K.H."/>
            <person name="Hubbard S.S."/>
            <person name="Banfield J.F."/>
        </authorList>
    </citation>
    <scope>NUCLEOTIDE SEQUENCE [LARGE SCALE GENOMIC DNA]</scope>
</reference>
<dbReference type="GO" id="GO:0042834">
    <property type="term" value="F:peptidoglycan binding"/>
    <property type="evidence" value="ECO:0007669"/>
    <property type="project" value="InterPro"/>
</dbReference>
<dbReference type="GO" id="GO:0032506">
    <property type="term" value="P:cytokinetic process"/>
    <property type="evidence" value="ECO:0007669"/>
    <property type="project" value="TreeGrafter"/>
</dbReference>
<dbReference type="PANTHER" id="PTHR38687">
    <property type="entry name" value="CELL DIVISION PROTEIN DEDD-RELATED"/>
    <property type="match status" value="1"/>
</dbReference>
<feature type="compositionally biased region" description="Low complexity" evidence="1">
    <location>
        <begin position="28"/>
        <end position="37"/>
    </location>
</feature>
<feature type="region of interest" description="Disordered" evidence="1">
    <location>
        <begin position="22"/>
        <end position="54"/>
    </location>
</feature>
<dbReference type="GO" id="GO:0030428">
    <property type="term" value="C:cell septum"/>
    <property type="evidence" value="ECO:0007669"/>
    <property type="project" value="TreeGrafter"/>
</dbReference>
<proteinExistence type="predicted"/>
<dbReference type="AlphaFoldDB" id="A0A1F5YI47"/>
<name>A0A1F5YI47_9BACT</name>
<organism evidence="3 4">
    <name type="scientific">Candidatus Glassbacteria bacterium GWA2_58_10</name>
    <dbReference type="NCBI Taxonomy" id="1817865"/>
    <lineage>
        <taxon>Bacteria</taxon>
        <taxon>Candidatus Glassiibacteriota</taxon>
    </lineage>
</organism>
<dbReference type="Gene3D" id="3.30.70.1070">
    <property type="entry name" value="Sporulation related repeat"/>
    <property type="match status" value="1"/>
</dbReference>
<dbReference type="Pfam" id="PF05036">
    <property type="entry name" value="SPOR"/>
    <property type="match status" value="1"/>
</dbReference>
<dbReference type="InterPro" id="IPR036680">
    <property type="entry name" value="SPOR-like_sf"/>
</dbReference>
<dbReference type="PANTHER" id="PTHR38687:SF1">
    <property type="entry name" value="CELL DIVISION PROTEIN DEDD"/>
    <property type="match status" value="1"/>
</dbReference>
<accession>A0A1F5YI47</accession>
<dbReference type="InterPro" id="IPR052521">
    <property type="entry name" value="Cell_div_SPOR-domain"/>
</dbReference>
<evidence type="ECO:0000259" key="2">
    <source>
        <dbReference type="PROSITE" id="PS51724"/>
    </source>
</evidence>
<protein>
    <recommendedName>
        <fullName evidence="2">SPOR domain-containing protein</fullName>
    </recommendedName>
</protein>
<feature type="domain" description="SPOR" evidence="2">
    <location>
        <begin position="58"/>
        <end position="137"/>
    </location>
</feature>
<dbReference type="InterPro" id="IPR007730">
    <property type="entry name" value="SPOR-like_dom"/>
</dbReference>
<evidence type="ECO:0000256" key="1">
    <source>
        <dbReference type="SAM" id="MobiDB-lite"/>
    </source>
</evidence>
<dbReference type="Proteomes" id="UP000176992">
    <property type="component" value="Unassembled WGS sequence"/>
</dbReference>
<dbReference type="PROSITE" id="PS51257">
    <property type="entry name" value="PROKAR_LIPOPROTEIN"/>
    <property type="match status" value="1"/>
</dbReference>
<dbReference type="PROSITE" id="PS51724">
    <property type="entry name" value="SPOR"/>
    <property type="match status" value="1"/>
</dbReference>
<dbReference type="SUPFAM" id="SSF110997">
    <property type="entry name" value="Sporulation related repeat"/>
    <property type="match status" value="1"/>
</dbReference>
<dbReference type="EMBL" id="MFIV01000009">
    <property type="protein sequence ID" value="OGF99824.1"/>
    <property type="molecule type" value="Genomic_DNA"/>
</dbReference>